<evidence type="ECO:0000256" key="6">
    <source>
        <dbReference type="SAM" id="MobiDB-lite"/>
    </source>
</evidence>
<dbReference type="CDD" id="cd14014">
    <property type="entry name" value="STKc_PknB_like"/>
    <property type="match status" value="1"/>
</dbReference>
<dbReference type="SUPFAM" id="SSF56112">
    <property type="entry name" value="Protein kinase-like (PK-like)"/>
    <property type="match status" value="1"/>
</dbReference>
<gene>
    <name evidence="8" type="ORF">Sspor_00160</name>
</gene>
<dbReference type="RefSeq" id="WP_202197097.1">
    <property type="nucleotide sequence ID" value="NZ_BAAATO010000053.1"/>
</dbReference>
<evidence type="ECO:0000256" key="1">
    <source>
        <dbReference type="ARBA" id="ARBA00012513"/>
    </source>
</evidence>
<dbReference type="PROSITE" id="PS00108">
    <property type="entry name" value="PROTEIN_KINASE_ST"/>
    <property type="match status" value="1"/>
</dbReference>
<dbReference type="InterPro" id="IPR008271">
    <property type="entry name" value="Ser/Thr_kinase_AS"/>
</dbReference>
<reference evidence="9" key="1">
    <citation type="submission" date="2023-07" db="EMBL/GenBank/DDBJ databases">
        <title>Whole genome shotgun sequence of Streptomyces spororaveus NBRC 15456.</title>
        <authorList>
            <person name="Komaki H."/>
            <person name="Tamura T."/>
        </authorList>
    </citation>
    <scope>NUCLEOTIDE SEQUENCE [LARGE SCALE GENOMIC DNA]</scope>
    <source>
        <strain evidence="9">NBRC 15456</strain>
    </source>
</reference>
<feature type="region of interest" description="Disordered" evidence="6">
    <location>
        <begin position="278"/>
        <end position="305"/>
    </location>
</feature>
<dbReference type="SMART" id="SM00220">
    <property type="entry name" value="S_TKc"/>
    <property type="match status" value="1"/>
</dbReference>
<dbReference type="InterPro" id="IPR050660">
    <property type="entry name" value="NEK_Ser/Thr_kinase"/>
</dbReference>
<name>A0ABQ3T244_9ACTN</name>
<keyword evidence="3" id="KW-0547">Nucleotide-binding</keyword>
<accession>A0ABQ3T244</accession>
<evidence type="ECO:0000259" key="7">
    <source>
        <dbReference type="PROSITE" id="PS50011"/>
    </source>
</evidence>
<organism evidence="8 9">
    <name type="scientific">Streptomyces spororaveus</name>
    <dbReference type="NCBI Taxonomy" id="284039"/>
    <lineage>
        <taxon>Bacteria</taxon>
        <taxon>Bacillati</taxon>
        <taxon>Actinomycetota</taxon>
        <taxon>Actinomycetes</taxon>
        <taxon>Kitasatosporales</taxon>
        <taxon>Streptomycetaceae</taxon>
        <taxon>Streptomyces</taxon>
    </lineage>
</organism>
<dbReference type="PANTHER" id="PTHR43671:SF13">
    <property type="entry name" value="SERINE_THREONINE-PROTEIN KINASE NEK2"/>
    <property type="match status" value="1"/>
</dbReference>
<evidence type="ECO:0000256" key="3">
    <source>
        <dbReference type="ARBA" id="ARBA00022741"/>
    </source>
</evidence>
<evidence type="ECO:0000256" key="2">
    <source>
        <dbReference type="ARBA" id="ARBA00022679"/>
    </source>
</evidence>
<dbReference type="PROSITE" id="PS50011">
    <property type="entry name" value="PROTEIN_KINASE_DOM"/>
    <property type="match status" value="1"/>
</dbReference>
<evidence type="ECO:0000313" key="8">
    <source>
        <dbReference type="EMBL" id="GHI74455.1"/>
    </source>
</evidence>
<dbReference type="Proteomes" id="UP000608522">
    <property type="component" value="Unassembled WGS sequence"/>
</dbReference>
<dbReference type="EC" id="2.7.11.1" evidence="1"/>
<keyword evidence="9" id="KW-1185">Reference proteome</keyword>
<dbReference type="Pfam" id="PF00069">
    <property type="entry name" value="Pkinase"/>
    <property type="match status" value="1"/>
</dbReference>
<dbReference type="EMBL" id="BNED01000001">
    <property type="protein sequence ID" value="GHI74455.1"/>
    <property type="molecule type" value="Genomic_DNA"/>
</dbReference>
<dbReference type="InterPro" id="IPR011009">
    <property type="entry name" value="Kinase-like_dom_sf"/>
</dbReference>
<feature type="domain" description="Protein kinase" evidence="7">
    <location>
        <begin position="14"/>
        <end position="268"/>
    </location>
</feature>
<dbReference type="InterPro" id="IPR008999">
    <property type="entry name" value="Actin-crosslinking"/>
</dbReference>
<dbReference type="CDD" id="cd00257">
    <property type="entry name" value="beta-trefoil_FSCN-like"/>
    <property type="match status" value="1"/>
</dbReference>
<keyword evidence="4" id="KW-0418">Kinase</keyword>
<dbReference type="Gene3D" id="2.80.10.50">
    <property type="match status" value="1"/>
</dbReference>
<evidence type="ECO:0000256" key="5">
    <source>
        <dbReference type="ARBA" id="ARBA00022840"/>
    </source>
</evidence>
<dbReference type="PANTHER" id="PTHR43671">
    <property type="entry name" value="SERINE/THREONINE-PROTEIN KINASE NEK"/>
    <property type="match status" value="1"/>
</dbReference>
<evidence type="ECO:0000256" key="4">
    <source>
        <dbReference type="ARBA" id="ARBA00022777"/>
    </source>
</evidence>
<comment type="caution">
    <text evidence="8">The sequence shown here is derived from an EMBL/GenBank/DDBJ whole genome shotgun (WGS) entry which is preliminary data.</text>
</comment>
<evidence type="ECO:0000313" key="9">
    <source>
        <dbReference type="Proteomes" id="UP000608522"/>
    </source>
</evidence>
<keyword evidence="5" id="KW-0067">ATP-binding</keyword>
<keyword evidence="2" id="KW-0808">Transferase</keyword>
<protein>
    <recommendedName>
        <fullName evidence="1">non-specific serine/threonine protein kinase</fullName>
        <ecNumber evidence="1">2.7.11.1</ecNumber>
    </recommendedName>
</protein>
<dbReference type="Gene3D" id="1.10.510.10">
    <property type="entry name" value="Transferase(Phosphotransferase) domain 1"/>
    <property type="match status" value="1"/>
</dbReference>
<sequence>MGDVSEGVLIGGRYALIRSIAAGGMGEIWHARDTNLGVDVALKQVTLDPQATPEQIHVSLAYAKKEAQHAVALRSHPNIVAIHDVVVHDGVPWIVMDLVRGRSLAAVLERDGTIGVERAVAIAEGVLAALRAAHGAGIIHRDVKPDNIMIDDGGHIWLTDFGIAKHQTDTKITFTGTVVGAPQYMAPERFDDKLLPAGDLWSLGVTLYQAIEGVSPFRRDSLMATINAVNAFQPPAPVNAGRLTTLITGLLDKDPDQRLTLVEAEALLAGREAQKTLMATPPVEPPPDEADPVVRVSPDDPEIPSEPKIRARALKLTATFAIGCLVAGGVAWAVAAQSHHPSDTAQPVTTAVIDTSPYCTIKSNSTSGYLGAVNSGGLEMNALQLGATVPSTWERFTLVAAPSNDSSTVNYGIKTANGHYIGAVSGGGLSSKAMYADRTAVRDWELFALVPTGGQGLYAIRTWNGYYLTGVNGGGSLPGEPVRTDSRAIGPSEVWRITCGLSEAQS</sequence>
<dbReference type="Gene3D" id="3.30.200.20">
    <property type="entry name" value="Phosphorylase Kinase, domain 1"/>
    <property type="match status" value="1"/>
</dbReference>
<dbReference type="SUPFAM" id="SSF50405">
    <property type="entry name" value="Actin-crosslinking proteins"/>
    <property type="match status" value="1"/>
</dbReference>
<dbReference type="InterPro" id="IPR000719">
    <property type="entry name" value="Prot_kinase_dom"/>
</dbReference>
<proteinExistence type="predicted"/>